<protein>
    <submittedName>
        <fullName evidence="2">Uncharacterized protein</fullName>
    </submittedName>
</protein>
<keyword evidence="1" id="KW-0472">Membrane</keyword>
<gene>
    <name evidence="2" type="ORF">COK98_03430</name>
</gene>
<dbReference type="Proteomes" id="UP000226257">
    <property type="component" value="Unassembled WGS sequence"/>
</dbReference>
<feature type="transmembrane region" description="Helical" evidence="1">
    <location>
        <begin position="12"/>
        <end position="29"/>
    </location>
</feature>
<reference evidence="2 3" key="1">
    <citation type="submission" date="2017-09" db="EMBL/GenBank/DDBJ databases">
        <title>Large-scale bioinformatics analysis of Bacillus genomes uncovers conserved roles of natural products in bacterial physiology.</title>
        <authorList>
            <consortium name="Agbiome Team Llc"/>
            <person name="Bleich R.M."/>
            <person name="Grubbs K.J."/>
            <person name="Santa Maria K.C."/>
            <person name="Allen S.E."/>
            <person name="Farag S."/>
            <person name="Shank E.A."/>
            <person name="Bowers A."/>
        </authorList>
    </citation>
    <scope>NUCLEOTIDE SEQUENCE [LARGE SCALE GENOMIC DNA]</scope>
    <source>
        <strain evidence="2 3">AFS060282</strain>
    </source>
</reference>
<name>A0A9X7BFH1_BACCE</name>
<keyword evidence="1" id="KW-0812">Transmembrane</keyword>
<evidence type="ECO:0000256" key="1">
    <source>
        <dbReference type="SAM" id="Phobius"/>
    </source>
</evidence>
<accession>A0A9X7BFH1</accession>
<keyword evidence="1" id="KW-1133">Transmembrane helix</keyword>
<evidence type="ECO:0000313" key="2">
    <source>
        <dbReference type="EMBL" id="PFV10533.1"/>
    </source>
</evidence>
<evidence type="ECO:0000313" key="3">
    <source>
        <dbReference type="Proteomes" id="UP000226257"/>
    </source>
</evidence>
<organism evidence="2 3">
    <name type="scientific">Bacillus cereus</name>
    <dbReference type="NCBI Taxonomy" id="1396"/>
    <lineage>
        <taxon>Bacteria</taxon>
        <taxon>Bacillati</taxon>
        <taxon>Bacillota</taxon>
        <taxon>Bacilli</taxon>
        <taxon>Bacillales</taxon>
        <taxon>Bacillaceae</taxon>
        <taxon>Bacillus</taxon>
        <taxon>Bacillus cereus group</taxon>
    </lineage>
</organism>
<dbReference type="EMBL" id="NVDQ01000008">
    <property type="protein sequence ID" value="PFV10533.1"/>
    <property type="molecule type" value="Genomic_DNA"/>
</dbReference>
<dbReference type="AlphaFoldDB" id="A0A9X7BFH1"/>
<proteinExistence type="predicted"/>
<comment type="caution">
    <text evidence="2">The sequence shown here is derived from an EMBL/GenBank/DDBJ whole genome shotgun (WGS) entry which is preliminary data.</text>
</comment>
<sequence length="210" mass="24350">MIIEYLKSNLIPFVALIVSLATFFITIFWRNRAKIGFNQLNDTNMAIILKPDRIDTKTPDVYWNSDFRVIMDVIITNKSALPISIIEFTLNNQFKFNSYTRPSSEYTVTLQATKVEQDGMVTHYGGGRKRTFPIEDTWLQPMIDIPPYTSLRGHLLFRFNDKSDVHIGNNTLRIITSRKTFSFQVKITEELFSVAPSPEEVRKVRDSNLF</sequence>